<evidence type="ECO:0000259" key="1">
    <source>
        <dbReference type="PROSITE" id="PS50851"/>
    </source>
</evidence>
<dbReference type="InterPro" id="IPR036061">
    <property type="entry name" value="CheW-like_dom_sf"/>
</dbReference>
<dbReference type="InterPro" id="IPR002545">
    <property type="entry name" value="CheW-lke_dom"/>
</dbReference>
<dbReference type="RefSeq" id="WP_106001666.1">
    <property type="nucleotide sequence ID" value="NZ_CP027527.1"/>
</dbReference>
<dbReference type="EMBL" id="CU459003">
    <property type="protein sequence ID" value="CAM74406.1"/>
    <property type="molecule type" value="Genomic_DNA"/>
</dbReference>
<dbReference type="Gene3D" id="2.30.30.40">
    <property type="entry name" value="SH3 Domains"/>
    <property type="match status" value="1"/>
</dbReference>
<dbReference type="PANTHER" id="PTHR22617">
    <property type="entry name" value="CHEMOTAXIS SENSOR HISTIDINE KINASE-RELATED"/>
    <property type="match status" value="1"/>
</dbReference>
<evidence type="ECO:0000313" key="2">
    <source>
        <dbReference type="EMBL" id="CAM74406.1"/>
    </source>
</evidence>
<dbReference type="PANTHER" id="PTHR22617:SF23">
    <property type="entry name" value="CHEMOTAXIS PROTEIN CHEW"/>
    <property type="match status" value="1"/>
</dbReference>
<dbReference type="GO" id="GO:0007165">
    <property type="term" value="P:signal transduction"/>
    <property type="evidence" value="ECO:0007669"/>
    <property type="project" value="InterPro"/>
</dbReference>
<dbReference type="AlphaFoldDB" id="A4TUU9"/>
<dbReference type="GO" id="GO:0006935">
    <property type="term" value="P:chemotaxis"/>
    <property type="evidence" value="ECO:0007669"/>
    <property type="project" value="InterPro"/>
</dbReference>
<accession>A4TUU9</accession>
<dbReference type="Pfam" id="PF01584">
    <property type="entry name" value="CheW"/>
    <property type="match status" value="1"/>
</dbReference>
<dbReference type="SMART" id="SM00260">
    <property type="entry name" value="CheW"/>
    <property type="match status" value="1"/>
</dbReference>
<dbReference type="Gene3D" id="2.40.50.180">
    <property type="entry name" value="CheA-289, Domain 4"/>
    <property type="match status" value="1"/>
</dbReference>
<dbReference type="PROSITE" id="PS50851">
    <property type="entry name" value="CHEW"/>
    <property type="match status" value="1"/>
</dbReference>
<dbReference type="GO" id="GO:0005829">
    <property type="term" value="C:cytosol"/>
    <property type="evidence" value="ECO:0007669"/>
    <property type="project" value="TreeGrafter"/>
</dbReference>
<gene>
    <name evidence="2" type="ORF">MGR_0140</name>
</gene>
<dbReference type="SUPFAM" id="SSF50341">
    <property type="entry name" value="CheW-like"/>
    <property type="match status" value="1"/>
</dbReference>
<proteinExistence type="predicted"/>
<name>A4TUU9_9PROT</name>
<sequence length="188" mass="20779">MTQPGTTFSMDDPAFVERVLKARARRLAAARREAAPVSQGLAVLCFQVAGEAYALPLDSLAEVLPLPPVTPVPGLPQSLLGVTNVRGEIRPVFNLHDMLTLPEPEAGQRCFAVFLRAPGRPVGLRVNEMRRIIRLDSEQLTFPHESGNGLPQRFIRGISPDTLILLDPQQILAQDVLQDRRADYRRSL</sequence>
<feature type="domain" description="CheW-like" evidence="1">
    <location>
        <begin position="40"/>
        <end position="177"/>
    </location>
</feature>
<protein>
    <submittedName>
        <fullName evidence="2">CheW-like protein</fullName>
    </submittedName>
</protein>
<dbReference type="InterPro" id="IPR039315">
    <property type="entry name" value="CheW"/>
</dbReference>
<reference evidence="2" key="1">
    <citation type="journal article" date="2007" name="J. Bacteriol.">
        <title>Comparative genome analysis of four magnetotactic bacteria reveals a complex set of group-specific genes implicated in magnetosome biomineralization and function.</title>
        <authorList>
            <person name="Richter M."/>
            <person name="Kube M."/>
            <person name="Bazylinski D.A."/>
            <person name="Lombardot T."/>
            <person name="Gloeckner F.O."/>
            <person name="Reinhardt R."/>
            <person name="Schueler D."/>
        </authorList>
    </citation>
    <scope>NUCLEOTIDE SEQUENCE</scope>
    <source>
        <strain evidence="2">MSR-1</strain>
    </source>
</reference>
<organism evidence="2">
    <name type="scientific">Magnetospirillum gryphiswaldense</name>
    <dbReference type="NCBI Taxonomy" id="55518"/>
    <lineage>
        <taxon>Bacteria</taxon>
        <taxon>Pseudomonadati</taxon>
        <taxon>Pseudomonadota</taxon>
        <taxon>Alphaproteobacteria</taxon>
        <taxon>Rhodospirillales</taxon>
        <taxon>Rhodospirillaceae</taxon>
        <taxon>Magnetospirillum</taxon>
    </lineage>
</organism>